<dbReference type="SMART" id="SM00934">
    <property type="entry name" value="OMPdecase"/>
    <property type="match status" value="1"/>
</dbReference>
<dbReference type="EC" id="4.1.1.23" evidence="3"/>
<keyword evidence="6" id="KW-0665">Pyrimidine biosynthesis</keyword>
<dbReference type="GO" id="GO:0044205">
    <property type="term" value="P:'de novo' UMP biosynthetic process"/>
    <property type="evidence" value="ECO:0007669"/>
    <property type="project" value="UniProtKB-UniPathway"/>
</dbReference>
<evidence type="ECO:0000256" key="2">
    <source>
        <dbReference type="ARBA" id="ARBA00008847"/>
    </source>
</evidence>
<dbReference type="InterPro" id="IPR013785">
    <property type="entry name" value="Aldolase_TIM"/>
</dbReference>
<dbReference type="Gene3D" id="3.20.20.70">
    <property type="entry name" value="Aldolase class I"/>
    <property type="match status" value="1"/>
</dbReference>
<evidence type="ECO:0000256" key="7">
    <source>
        <dbReference type="ARBA" id="ARBA00023239"/>
    </source>
</evidence>
<dbReference type="PANTHER" id="PTHR43375">
    <property type="entry name" value="OROTIDINE 5'-PHOSPHATE DECARBOXYLASE"/>
    <property type="match status" value="1"/>
</dbReference>
<evidence type="ECO:0000256" key="4">
    <source>
        <dbReference type="ARBA" id="ARBA00021923"/>
    </source>
</evidence>
<dbReference type="CDD" id="cd04725">
    <property type="entry name" value="OMP_decarboxylase_like"/>
    <property type="match status" value="1"/>
</dbReference>
<dbReference type="Pfam" id="PF00215">
    <property type="entry name" value="OMPdecase"/>
    <property type="match status" value="1"/>
</dbReference>
<comment type="caution">
    <text evidence="11">The sequence shown here is derived from an EMBL/GenBank/DDBJ whole genome shotgun (WGS) entry which is preliminary data.</text>
</comment>
<evidence type="ECO:0000313" key="11">
    <source>
        <dbReference type="EMBL" id="GAF81807.1"/>
    </source>
</evidence>
<dbReference type="InterPro" id="IPR011060">
    <property type="entry name" value="RibuloseP-bd_barrel"/>
</dbReference>
<dbReference type="GO" id="GO:0004590">
    <property type="term" value="F:orotidine-5'-phosphate decarboxylase activity"/>
    <property type="evidence" value="ECO:0007669"/>
    <property type="project" value="UniProtKB-EC"/>
</dbReference>
<evidence type="ECO:0000259" key="10">
    <source>
        <dbReference type="SMART" id="SM00934"/>
    </source>
</evidence>
<evidence type="ECO:0000256" key="5">
    <source>
        <dbReference type="ARBA" id="ARBA00022793"/>
    </source>
</evidence>
<comment type="catalytic activity">
    <reaction evidence="9">
        <text>orotidine 5'-phosphate + H(+) = UMP + CO2</text>
        <dbReference type="Rhea" id="RHEA:11596"/>
        <dbReference type="ChEBI" id="CHEBI:15378"/>
        <dbReference type="ChEBI" id="CHEBI:16526"/>
        <dbReference type="ChEBI" id="CHEBI:57538"/>
        <dbReference type="ChEBI" id="CHEBI:57865"/>
        <dbReference type="EC" id="4.1.1.23"/>
    </reaction>
</comment>
<comment type="pathway">
    <text evidence="1">Pyrimidine metabolism; UMP biosynthesis via de novo pathway; UMP from orotate: step 2/2.</text>
</comment>
<dbReference type="NCBIfam" id="TIGR02127">
    <property type="entry name" value="pyrF_sub2"/>
    <property type="match status" value="1"/>
</dbReference>
<keyword evidence="7" id="KW-0456">Lyase</keyword>
<dbReference type="PROSITE" id="PS00156">
    <property type="entry name" value="OMPDECASE"/>
    <property type="match status" value="1"/>
</dbReference>
<dbReference type="AlphaFoldDB" id="X0T0U9"/>
<name>X0T0U9_9ZZZZ</name>
<gene>
    <name evidence="11" type="ORF">S01H1_16433</name>
</gene>
<evidence type="ECO:0000256" key="1">
    <source>
        <dbReference type="ARBA" id="ARBA00004861"/>
    </source>
</evidence>
<evidence type="ECO:0000256" key="6">
    <source>
        <dbReference type="ARBA" id="ARBA00022975"/>
    </source>
</evidence>
<dbReference type="GO" id="GO:0006207">
    <property type="term" value="P:'de novo' pyrimidine nucleobase biosynthetic process"/>
    <property type="evidence" value="ECO:0007669"/>
    <property type="project" value="InterPro"/>
</dbReference>
<dbReference type="EMBL" id="BARS01008646">
    <property type="protein sequence ID" value="GAF81807.1"/>
    <property type="molecule type" value="Genomic_DNA"/>
</dbReference>
<evidence type="ECO:0000256" key="9">
    <source>
        <dbReference type="ARBA" id="ARBA00049157"/>
    </source>
</evidence>
<feature type="non-terminal residue" evidence="11">
    <location>
        <position position="204"/>
    </location>
</feature>
<evidence type="ECO:0000256" key="8">
    <source>
        <dbReference type="ARBA" id="ARBA00033428"/>
    </source>
</evidence>
<dbReference type="PANTHER" id="PTHR43375:SF1">
    <property type="entry name" value="OROTIDINE 5'-PHOSPHATE DECARBOXYLASE"/>
    <property type="match status" value="1"/>
</dbReference>
<organism evidence="11">
    <name type="scientific">marine sediment metagenome</name>
    <dbReference type="NCBI Taxonomy" id="412755"/>
    <lineage>
        <taxon>unclassified sequences</taxon>
        <taxon>metagenomes</taxon>
        <taxon>ecological metagenomes</taxon>
    </lineage>
</organism>
<accession>X0T0U9</accession>
<dbReference type="InterPro" id="IPR018089">
    <property type="entry name" value="OMPdecase_AS"/>
</dbReference>
<dbReference type="InterPro" id="IPR001754">
    <property type="entry name" value="OMPdeCOase_dom"/>
</dbReference>
<evidence type="ECO:0000256" key="3">
    <source>
        <dbReference type="ARBA" id="ARBA00012321"/>
    </source>
</evidence>
<comment type="similarity">
    <text evidence="2">Belongs to the OMP decarboxylase family. Type 2 subfamily.</text>
</comment>
<keyword evidence="5" id="KW-0210">Decarboxylase</keyword>
<dbReference type="InterPro" id="IPR011995">
    <property type="entry name" value="OMPdecase_type-2"/>
</dbReference>
<proteinExistence type="inferred from homology"/>
<feature type="domain" description="Orotidine 5'-phosphate decarboxylase" evidence="10">
    <location>
        <begin position="17"/>
        <end position="201"/>
    </location>
</feature>
<sequence>MDFFDRLTQRIQAVDSLLCVGLDPHIELLSEPTAEAAKEFCMRIIDATAPLASAYKPNAAFFEVFGAQGWQALKDVIAAVPDGIPVILDAKRGDIASTARAYARAIFEELGADAVTLHPYLGRDAIEPFLQDPERGVFLLCKTSNPGSDDLQSLTLNNGDALYIHLARLAAQWSMHANLGLVVGATDPEALAAVRRAAPELWLL</sequence>
<dbReference type="UniPathway" id="UPA00070">
    <property type="reaction ID" value="UER00120"/>
</dbReference>
<reference evidence="11" key="1">
    <citation type="journal article" date="2014" name="Front. Microbiol.">
        <title>High frequency of phylogenetically diverse reductive dehalogenase-homologous genes in deep subseafloor sedimentary metagenomes.</title>
        <authorList>
            <person name="Kawai M."/>
            <person name="Futagami T."/>
            <person name="Toyoda A."/>
            <person name="Takaki Y."/>
            <person name="Nishi S."/>
            <person name="Hori S."/>
            <person name="Arai W."/>
            <person name="Tsubouchi T."/>
            <person name="Morono Y."/>
            <person name="Uchiyama I."/>
            <person name="Ito T."/>
            <person name="Fujiyama A."/>
            <person name="Inagaki F."/>
            <person name="Takami H."/>
        </authorList>
    </citation>
    <scope>NUCLEOTIDE SEQUENCE</scope>
    <source>
        <strain evidence="11">Expedition CK06-06</strain>
    </source>
</reference>
<dbReference type="SUPFAM" id="SSF51366">
    <property type="entry name" value="Ribulose-phoshate binding barrel"/>
    <property type="match status" value="1"/>
</dbReference>
<protein>
    <recommendedName>
        <fullName evidence="4">Orotidine 5'-phosphate decarboxylase</fullName>
        <ecNumber evidence="3">4.1.1.23</ecNumber>
    </recommendedName>
    <alternativeName>
        <fullName evidence="8">OMP decarboxylase</fullName>
    </alternativeName>
</protein>